<dbReference type="OrthoDB" id="1926781at2759"/>
<dbReference type="GO" id="GO:0005789">
    <property type="term" value="C:endoplasmic reticulum membrane"/>
    <property type="evidence" value="ECO:0007669"/>
    <property type="project" value="UniProtKB-SubCell"/>
</dbReference>
<evidence type="ECO:0000313" key="12">
    <source>
        <dbReference type="EMBL" id="KPV73129.1"/>
    </source>
</evidence>
<dbReference type="EMBL" id="KQ474084">
    <property type="protein sequence ID" value="KPV73129.1"/>
    <property type="molecule type" value="Genomic_DNA"/>
</dbReference>
<organism evidence="12 13">
    <name type="scientific">Rhodotorula graminis (strain WP1)</name>
    <dbReference type="NCBI Taxonomy" id="578459"/>
    <lineage>
        <taxon>Eukaryota</taxon>
        <taxon>Fungi</taxon>
        <taxon>Dikarya</taxon>
        <taxon>Basidiomycota</taxon>
        <taxon>Pucciniomycotina</taxon>
        <taxon>Microbotryomycetes</taxon>
        <taxon>Sporidiobolales</taxon>
        <taxon>Sporidiobolaceae</taxon>
        <taxon>Rhodotorula</taxon>
    </lineage>
</organism>
<feature type="compositionally biased region" description="Polar residues" evidence="9">
    <location>
        <begin position="200"/>
        <end position="210"/>
    </location>
</feature>
<evidence type="ECO:0000256" key="8">
    <source>
        <dbReference type="ARBA" id="ARBA00038311"/>
    </source>
</evidence>
<reference evidence="12 13" key="1">
    <citation type="journal article" date="2015" name="Front. Microbiol.">
        <title>Genome sequence of the plant growth promoting endophytic yeast Rhodotorula graminis WP1.</title>
        <authorList>
            <person name="Firrincieli A."/>
            <person name="Otillar R."/>
            <person name="Salamov A."/>
            <person name="Schmutz J."/>
            <person name="Khan Z."/>
            <person name="Redman R.S."/>
            <person name="Fleck N.D."/>
            <person name="Lindquist E."/>
            <person name="Grigoriev I.V."/>
            <person name="Doty S.L."/>
        </authorList>
    </citation>
    <scope>NUCLEOTIDE SEQUENCE [LARGE SCALE GENOMIC DNA]</scope>
    <source>
        <strain evidence="12 13">WP1</strain>
    </source>
</reference>
<comment type="subcellular location">
    <subcellularLocation>
        <location evidence="1">Endoplasmic reticulum membrane</location>
        <topology evidence="1">Single-pass type I membrane protein</topology>
    </subcellularLocation>
</comment>
<feature type="compositionally biased region" description="Low complexity" evidence="9">
    <location>
        <begin position="234"/>
        <end position="243"/>
    </location>
</feature>
<keyword evidence="3 11" id="KW-0732">Signal</keyword>
<dbReference type="OMA" id="YQEEWIP"/>
<name>A0A0P9GJE5_RHOGW</name>
<evidence type="ECO:0000256" key="10">
    <source>
        <dbReference type="SAM" id="Phobius"/>
    </source>
</evidence>
<keyword evidence="13" id="KW-1185">Reference proteome</keyword>
<keyword evidence="5 10" id="KW-1133">Transmembrane helix</keyword>
<feature type="signal peptide" evidence="11">
    <location>
        <begin position="1"/>
        <end position="18"/>
    </location>
</feature>
<keyword evidence="6 10" id="KW-0472">Membrane</keyword>
<feature type="region of interest" description="Disordered" evidence="9">
    <location>
        <begin position="185"/>
        <end position="257"/>
    </location>
</feature>
<comment type="similarity">
    <text evidence="8">Belongs to the IRC22 family.</text>
</comment>
<evidence type="ECO:0000256" key="6">
    <source>
        <dbReference type="ARBA" id="ARBA00023136"/>
    </source>
</evidence>
<dbReference type="GeneID" id="28979169"/>
<dbReference type="AlphaFoldDB" id="A0A0P9GJE5"/>
<accession>A0A0P9GJE5</accession>
<evidence type="ECO:0000256" key="5">
    <source>
        <dbReference type="ARBA" id="ARBA00022989"/>
    </source>
</evidence>
<protein>
    <submittedName>
        <fullName evidence="12">Uncharacterized protein</fullName>
    </submittedName>
</protein>
<sequence length="257" mass="27772">MRFSTLLAPLSLVAVALGAAVPSSDVEALIKFPDSNPFGTVHNGVSTNLLHVRVHNHGSEPVTVTRIRGQFREAHGRERALRNTTVMPLGLPVGPGQKSPLLPYKFFSENKQGDVGLRVWIDFIDSTRRQHTVLGYDSTVTVVEPKGSWFDLELLFLYVLLGSAFSGLAYLLYTSYLAPVVAPAPAKSSGGGARRPQAVTAKSSTIVDNTDGTRTKVDDEWVPEHHLRTRKARAAGATSGTSGDESEGAKGRRKARK</sequence>
<feature type="compositionally biased region" description="Basic and acidic residues" evidence="9">
    <location>
        <begin position="211"/>
        <end position="226"/>
    </location>
</feature>
<feature type="chain" id="PRO_5006157871" evidence="11">
    <location>
        <begin position="19"/>
        <end position="257"/>
    </location>
</feature>
<keyword evidence="4" id="KW-0256">Endoplasmic reticulum</keyword>
<dbReference type="PANTHER" id="PTHR12924">
    <property type="entry name" value="TRANSLOCON-ASSOCIATED PROTEIN, ALPHA SUBUNIT"/>
    <property type="match status" value="1"/>
</dbReference>
<feature type="transmembrane region" description="Helical" evidence="10">
    <location>
        <begin position="155"/>
        <end position="173"/>
    </location>
</feature>
<evidence type="ECO:0000256" key="2">
    <source>
        <dbReference type="ARBA" id="ARBA00022692"/>
    </source>
</evidence>
<dbReference type="PANTHER" id="PTHR12924:SF0">
    <property type="entry name" value="TRANSLOCON-ASSOCIATED PROTEIN SUBUNIT ALPHA"/>
    <property type="match status" value="1"/>
</dbReference>
<evidence type="ECO:0000256" key="4">
    <source>
        <dbReference type="ARBA" id="ARBA00022824"/>
    </source>
</evidence>
<evidence type="ECO:0000256" key="1">
    <source>
        <dbReference type="ARBA" id="ARBA00004115"/>
    </source>
</evidence>
<dbReference type="InterPro" id="IPR005595">
    <property type="entry name" value="TRAP_alpha"/>
</dbReference>
<keyword evidence="2 10" id="KW-0812">Transmembrane</keyword>
<evidence type="ECO:0000256" key="3">
    <source>
        <dbReference type="ARBA" id="ARBA00022729"/>
    </source>
</evidence>
<dbReference type="Pfam" id="PF03896">
    <property type="entry name" value="TRAP_alpha"/>
    <property type="match status" value="1"/>
</dbReference>
<evidence type="ECO:0000256" key="9">
    <source>
        <dbReference type="SAM" id="MobiDB-lite"/>
    </source>
</evidence>
<comment type="function">
    <text evidence="7">Is probably involved in a pathway contributing to genomic integrity.</text>
</comment>
<evidence type="ECO:0000256" key="7">
    <source>
        <dbReference type="ARBA" id="ARBA00037565"/>
    </source>
</evidence>
<evidence type="ECO:0000313" key="13">
    <source>
        <dbReference type="Proteomes" id="UP000053890"/>
    </source>
</evidence>
<dbReference type="Proteomes" id="UP000053890">
    <property type="component" value="Unassembled WGS sequence"/>
</dbReference>
<evidence type="ECO:0000256" key="11">
    <source>
        <dbReference type="SAM" id="SignalP"/>
    </source>
</evidence>
<proteinExistence type="inferred from homology"/>
<dbReference type="RefSeq" id="XP_018269178.1">
    <property type="nucleotide sequence ID" value="XM_018418722.1"/>
</dbReference>
<gene>
    <name evidence="12" type="ORF">RHOBADRAFT_65485</name>
</gene>